<accession>A0A4R3JEU4</accession>
<evidence type="ECO:0000313" key="5">
    <source>
        <dbReference type="EMBL" id="TCS64327.1"/>
    </source>
</evidence>
<gene>
    <name evidence="5" type="ORF">EDD55_102370</name>
</gene>
<keyword evidence="4" id="KW-0949">S-adenosyl-L-methionine</keyword>
<keyword evidence="2 5" id="KW-0489">Methyltransferase</keyword>
<dbReference type="GO" id="GO:0008168">
    <property type="term" value="F:methyltransferase activity"/>
    <property type="evidence" value="ECO:0007669"/>
    <property type="project" value="UniProtKB-KW"/>
</dbReference>
<evidence type="ECO:0000313" key="6">
    <source>
        <dbReference type="Proteomes" id="UP000295304"/>
    </source>
</evidence>
<evidence type="ECO:0000256" key="3">
    <source>
        <dbReference type="ARBA" id="ARBA00022679"/>
    </source>
</evidence>
<dbReference type="Proteomes" id="UP000295304">
    <property type="component" value="Unassembled WGS sequence"/>
</dbReference>
<keyword evidence="1" id="KW-0474">Menaquinone biosynthesis</keyword>
<dbReference type="InterPro" id="IPR004033">
    <property type="entry name" value="UbiE/COQ5_MeTrFase"/>
</dbReference>
<dbReference type="EMBL" id="SLZW01000002">
    <property type="protein sequence ID" value="TCS64327.1"/>
    <property type="molecule type" value="Genomic_DNA"/>
</dbReference>
<evidence type="ECO:0000256" key="1">
    <source>
        <dbReference type="ARBA" id="ARBA00022428"/>
    </source>
</evidence>
<name>A0A4R3JEU4_9PROT</name>
<sequence length="238" mass="25955">MREALDSGKLKTIYGHVAKRYDFQHSFFTARSDQRGRELLVDKAVGGGDMVLDCGAGTGSTGILAAGKAGESGKVVFFDASEEMLALAKEKTARTHVRARIAFRRGDMLDLPFEDDSFDVVLSTYSMCPVHDPAKGAMELYRVTKPGGRIGVAHSTDPEAPVVKWLADRVEDLVWHIPSISLGCRSVRVLPTLEKLGCVCIFKEHIGVPLWPFFVFVVEKPALPSSYGEGLKSRAGRG</sequence>
<dbReference type="CDD" id="cd02440">
    <property type="entry name" value="AdoMet_MTases"/>
    <property type="match status" value="1"/>
</dbReference>
<dbReference type="GO" id="GO:0032259">
    <property type="term" value="P:methylation"/>
    <property type="evidence" value="ECO:0007669"/>
    <property type="project" value="UniProtKB-KW"/>
</dbReference>
<comment type="caution">
    <text evidence="5">The sequence shown here is derived from an EMBL/GenBank/DDBJ whole genome shotgun (WGS) entry which is preliminary data.</text>
</comment>
<dbReference type="RefSeq" id="WP_132938271.1">
    <property type="nucleotide sequence ID" value="NZ_CP119676.1"/>
</dbReference>
<dbReference type="InterPro" id="IPR029063">
    <property type="entry name" value="SAM-dependent_MTases_sf"/>
</dbReference>
<evidence type="ECO:0000256" key="4">
    <source>
        <dbReference type="ARBA" id="ARBA00022691"/>
    </source>
</evidence>
<protein>
    <submittedName>
        <fullName evidence="5">UbiE/COQ5 methyltransferase-like protein</fullName>
    </submittedName>
</protein>
<evidence type="ECO:0000256" key="2">
    <source>
        <dbReference type="ARBA" id="ARBA00022603"/>
    </source>
</evidence>
<dbReference type="GO" id="GO:0009234">
    <property type="term" value="P:menaquinone biosynthetic process"/>
    <property type="evidence" value="ECO:0007669"/>
    <property type="project" value="UniProtKB-KW"/>
</dbReference>
<dbReference type="Pfam" id="PF01209">
    <property type="entry name" value="Ubie_methyltran"/>
    <property type="match status" value="1"/>
</dbReference>
<reference evidence="5 6" key="1">
    <citation type="submission" date="2019-03" db="EMBL/GenBank/DDBJ databases">
        <title>Genomic Encyclopedia of Type Strains, Phase IV (KMG-IV): sequencing the most valuable type-strain genomes for metagenomic binning, comparative biology and taxonomic classification.</title>
        <authorList>
            <person name="Goeker M."/>
        </authorList>
    </citation>
    <scope>NUCLEOTIDE SEQUENCE [LARGE SCALE GENOMIC DNA]</scope>
    <source>
        <strain evidence="5 6">DSM 101688</strain>
    </source>
</reference>
<dbReference type="AlphaFoldDB" id="A0A4R3JEU4"/>
<dbReference type="PROSITE" id="PS51608">
    <property type="entry name" value="SAM_MT_UBIE"/>
    <property type="match status" value="1"/>
</dbReference>
<dbReference type="OrthoDB" id="9801573at2"/>
<keyword evidence="3 5" id="KW-0808">Transferase</keyword>
<organism evidence="5 6">
    <name type="scientific">Varunaivibrio sulfuroxidans</name>
    <dbReference type="NCBI Taxonomy" id="1773489"/>
    <lineage>
        <taxon>Bacteria</taxon>
        <taxon>Pseudomonadati</taxon>
        <taxon>Pseudomonadota</taxon>
        <taxon>Alphaproteobacteria</taxon>
        <taxon>Rhodospirillales</taxon>
        <taxon>Magnetovibrionaceae</taxon>
        <taxon>Varunaivibrio</taxon>
    </lineage>
</organism>
<dbReference type="Gene3D" id="3.40.50.150">
    <property type="entry name" value="Vaccinia Virus protein VP39"/>
    <property type="match status" value="1"/>
</dbReference>
<dbReference type="PANTHER" id="PTHR43591:SF24">
    <property type="entry name" value="2-METHOXY-6-POLYPRENYL-1,4-BENZOQUINOL METHYLASE, MITOCHONDRIAL"/>
    <property type="match status" value="1"/>
</dbReference>
<proteinExistence type="predicted"/>
<dbReference type="PANTHER" id="PTHR43591">
    <property type="entry name" value="METHYLTRANSFERASE"/>
    <property type="match status" value="1"/>
</dbReference>
<dbReference type="SUPFAM" id="SSF53335">
    <property type="entry name" value="S-adenosyl-L-methionine-dependent methyltransferases"/>
    <property type="match status" value="1"/>
</dbReference>
<keyword evidence="6" id="KW-1185">Reference proteome</keyword>